<name>A0ABW5BP67_9PROT</name>
<reference evidence="6" key="1">
    <citation type="journal article" date="2019" name="Int. J. Syst. Evol. Microbiol.">
        <title>The Global Catalogue of Microorganisms (GCM) 10K type strain sequencing project: providing services to taxonomists for standard genome sequencing and annotation.</title>
        <authorList>
            <consortium name="The Broad Institute Genomics Platform"/>
            <consortium name="The Broad Institute Genome Sequencing Center for Infectious Disease"/>
            <person name="Wu L."/>
            <person name="Ma J."/>
        </authorList>
    </citation>
    <scope>NUCLEOTIDE SEQUENCE [LARGE SCALE GENOMIC DNA]</scope>
    <source>
        <strain evidence="6">CGMCC 4.7192</strain>
    </source>
</reference>
<sequence length="213" mass="22655">MDKYIIFGAGGFGKEIAEYLYDSLGEGVLTGELVGFLDDTIPVGSMVSAEAKVLGSFDTNLPIDEFKFLIGLGDPRARANVYRKYKNKGAAFQTLIHPSAYMSSSGSIEEGSILCPFSFFGSCSHMEQNSLLNIYSSVGHDCKVGAHTVLSPYATLNGNVTLNSEVFIGTKAVITKECILGQASKVAAASVVYNDVPDGSLAFGNPARIKKTI</sequence>
<dbReference type="InterPro" id="IPR018357">
    <property type="entry name" value="Hexapep_transf_CS"/>
</dbReference>
<dbReference type="SUPFAM" id="SSF51161">
    <property type="entry name" value="Trimeric LpxA-like enzymes"/>
    <property type="match status" value="1"/>
</dbReference>
<evidence type="ECO:0000313" key="5">
    <source>
        <dbReference type="EMBL" id="MFD2207958.1"/>
    </source>
</evidence>
<organism evidence="5 6">
    <name type="scientific">Kiloniella antarctica</name>
    <dbReference type="NCBI Taxonomy" id="1550907"/>
    <lineage>
        <taxon>Bacteria</taxon>
        <taxon>Pseudomonadati</taxon>
        <taxon>Pseudomonadota</taxon>
        <taxon>Alphaproteobacteria</taxon>
        <taxon>Rhodospirillales</taxon>
        <taxon>Kiloniellaceae</taxon>
        <taxon>Kiloniella</taxon>
    </lineage>
</organism>
<dbReference type="Gene3D" id="3.40.50.20">
    <property type="match status" value="1"/>
</dbReference>
<feature type="domain" description="PglD N-terminal" evidence="4">
    <location>
        <begin position="5"/>
        <end position="84"/>
    </location>
</feature>
<dbReference type="Proteomes" id="UP001597294">
    <property type="component" value="Unassembled WGS sequence"/>
</dbReference>
<dbReference type="InterPro" id="IPR011004">
    <property type="entry name" value="Trimer_LpxA-like_sf"/>
</dbReference>
<evidence type="ECO:0000256" key="2">
    <source>
        <dbReference type="ARBA" id="ARBA00022679"/>
    </source>
</evidence>
<dbReference type="NCBIfam" id="TIGR03570">
    <property type="entry name" value="NeuD_NnaD"/>
    <property type="match status" value="1"/>
</dbReference>
<dbReference type="InterPro" id="IPR041561">
    <property type="entry name" value="PglD_N"/>
</dbReference>
<dbReference type="PANTHER" id="PTHR43300">
    <property type="entry name" value="ACETYLTRANSFERASE"/>
    <property type="match status" value="1"/>
</dbReference>
<keyword evidence="2" id="KW-0808">Transferase</keyword>
<evidence type="ECO:0000256" key="1">
    <source>
        <dbReference type="ARBA" id="ARBA00007274"/>
    </source>
</evidence>
<accession>A0ABW5BP67</accession>
<comment type="similarity">
    <text evidence="1">Belongs to the transferase hexapeptide repeat family.</text>
</comment>
<dbReference type="PROSITE" id="PS00101">
    <property type="entry name" value="HEXAPEP_TRANSFERASES"/>
    <property type="match status" value="1"/>
</dbReference>
<dbReference type="InterPro" id="IPR050179">
    <property type="entry name" value="Trans_hexapeptide_repeat"/>
</dbReference>
<keyword evidence="3" id="KW-0677">Repeat</keyword>
<dbReference type="Pfam" id="PF17836">
    <property type="entry name" value="PglD_N"/>
    <property type="match status" value="1"/>
</dbReference>
<dbReference type="CDD" id="cd03360">
    <property type="entry name" value="LbH_AT_putative"/>
    <property type="match status" value="1"/>
</dbReference>
<dbReference type="RefSeq" id="WP_380255111.1">
    <property type="nucleotide sequence ID" value="NZ_JBHUII010000013.1"/>
</dbReference>
<keyword evidence="6" id="KW-1185">Reference proteome</keyword>
<evidence type="ECO:0000256" key="3">
    <source>
        <dbReference type="ARBA" id="ARBA00022737"/>
    </source>
</evidence>
<evidence type="ECO:0000259" key="4">
    <source>
        <dbReference type="Pfam" id="PF17836"/>
    </source>
</evidence>
<proteinExistence type="inferred from homology"/>
<dbReference type="InterPro" id="IPR020019">
    <property type="entry name" value="AcTrfase_PglD-like"/>
</dbReference>
<dbReference type="Gene3D" id="2.160.10.10">
    <property type="entry name" value="Hexapeptide repeat proteins"/>
    <property type="match status" value="1"/>
</dbReference>
<dbReference type="PANTHER" id="PTHR43300:SF7">
    <property type="entry name" value="UDP-N-ACETYLBACILLOSAMINE N-ACETYLTRANSFERASE"/>
    <property type="match status" value="1"/>
</dbReference>
<evidence type="ECO:0000313" key="6">
    <source>
        <dbReference type="Proteomes" id="UP001597294"/>
    </source>
</evidence>
<gene>
    <name evidence="5" type="ORF">ACFSKO_20265</name>
</gene>
<dbReference type="EMBL" id="JBHUII010000013">
    <property type="protein sequence ID" value="MFD2207958.1"/>
    <property type="molecule type" value="Genomic_DNA"/>
</dbReference>
<protein>
    <submittedName>
        <fullName evidence="5">NeuD/PglB/VioB family sugar acetyltransferase</fullName>
    </submittedName>
</protein>
<comment type="caution">
    <text evidence="5">The sequence shown here is derived from an EMBL/GenBank/DDBJ whole genome shotgun (WGS) entry which is preliminary data.</text>
</comment>